<comment type="caution">
    <text evidence="3">The sequence shown here is derived from an EMBL/GenBank/DDBJ whole genome shotgun (WGS) entry which is preliminary data.</text>
</comment>
<dbReference type="AlphaFoldDB" id="A0A254NCK0"/>
<feature type="compositionally biased region" description="Low complexity" evidence="1">
    <location>
        <begin position="144"/>
        <end position="156"/>
    </location>
</feature>
<gene>
    <name evidence="3" type="ORF">CDO81_08550</name>
</gene>
<accession>A0A254NCK0</accession>
<keyword evidence="2" id="KW-0472">Membrane</keyword>
<feature type="region of interest" description="Disordered" evidence="1">
    <location>
        <begin position="144"/>
        <end position="175"/>
    </location>
</feature>
<sequence>MPPQLDDDLSLIGPDLSAAADSDGQSRLYQQELQTYGSAEAEDDEAYERKVKRAFHMRELRQIDEVIRSRKSYANKIFLLVVWWLVGLAAFLALSGFSAFTHFTLDTKVLLALVGGTTLNVLGIFTIVANYLFPKNGQSIMSRTAAPAPAKPAARARVSRAKRASAKEPGDDIAQ</sequence>
<dbReference type="EMBL" id="NISI01000002">
    <property type="protein sequence ID" value="OWR04622.1"/>
    <property type="molecule type" value="Genomic_DNA"/>
</dbReference>
<evidence type="ECO:0000256" key="1">
    <source>
        <dbReference type="SAM" id="MobiDB-lite"/>
    </source>
</evidence>
<dbReference type="RefSeq" id="WP_088482757.1">
    <property type="nucleotide sequence ID" value="NZ_NISI01000002.1"/>
</dbReference>
<feature type="transmembrane region" description="Helical" evidence="2">
    <location>
        <begin position="77"/>
        <end position="97"/>
    </location>
</feature>
<organism evidence="3 4">
    <name type="scientific">Roseateles puraquae</name>
    <dbReference type="NCBI Taxonomy" id="431059"/>
    <lineage>
        <taxon>Bacteria</taxon>
        <taxon>Pseudomonadati</taxon>
        <taxon>Pseudomonadota</taxon>
        <taxon>Betaproteobacteria</taxon>
        <taxon>Burkholderiales</taxon>
        <taxon>Sphaerotilaceae</taxon>
        <taxon>Roseateles</taxon>
    </lineage>
</organism>
<evidence type="ECO:0000313" key="3">
    <source>
        <dbReference type="EMBL" id="OWR04622.1"/>
    </source>
</evidence>
<evidence type="ECO:0000256" key="2">
    <source>
        <dbReference type="SAM" id="Phobius"/>
    </source>
</evidence>
<name>A0A254NCK0_9BURK</name>
<feature type="compositionally biased region" description="Basic and acidic residues" evidence="1">
    <location>
        <begin position="165"/>
        <end position="175"/>
    </location>
</feature>
<feature type="transmembrane region" description="Helical" evidence="2">
    <location>
        <begin position="109"/>
        <end position="133"/>
    </location>
</feature>
<protein>
    <submittedName>
        <fullName evidence="3">Uncharacterized protein</fullName>
    </submittedName>
</protein>
<reference evidence="3 4" key="1">
    <citation type="journal article" date="2007" name="Int. J. Syst. Evol. Microbiol.">
        <title>Description of Pelomonas aquatica sp. nov. and Pelomonas puraquae sp. nov., isolated from industrial and haemodialysis water.</title>
        <authorList>
            <person name="Gomila M."/>
            <person name="Bowien B."/>
            <person name="Falsen E."/>
            <person name="Moore E.R."/>
            <person name="Lalucat J."/>
        </authorList>
    </citation>
    <scope>NUCLEOTIDE SEQUENCE [LARGE SCALE GENOMIC DNA]</scope>
    <source>
        <strain evidence="3 4">CCUG 52769</strain>
    </source>
</reference>
<keyword evidence="4" id="KW-1185">Reference proteome</keyword>
<proteinExistence type="predicted"/>
<evidence type="ECO:0000313" key="4">
    <source>
        <dbReference type="Proteomes" id="UP000197446"/>
    </source>
</evidence>
<keyword evidence="2" id="KW-0812">Transmembrane</keyword>
<dbReference type="Proteomes" id="UP000197446">
    <property type="component" value="Unassembled WGS sequence"/>
</dbReference>
<dbReference type="OrthoDB" id="956535at2"/>
<keyword evidence="2" id="KW-1133">Transmembrane helix</keyword>